<proteinExistence type="predicted"/>
<dbReference type="Proteomes" id="UP000446786">
    <property type="component" value="Unassembled WGS sequence"/>
</dbReference>
<comment type="caution">
    <text evidence="2">The sequence shown here is derived from an EMBL/GenBank/DDBJ whole genome shotgun (WGS) entry which is preliminary data.</text>
</comment>
<dbReference type="OrthoDB" id="5290748at2"/>
<accession>A0A845ATN9</accession>
<organism evidence="2 3">
    <name type="scientific">Parerythrobacter jejuensis</name>
    <dbReference type="NCBI Taxonomy" id="795812"/>
    <lineage>
        <taxon>Bacteria</taxon>
        <taxon>Pseudomonadati</taxon>
        <taxon>Pseudomonadota</taxon>
        <taxon>Alphaproteobacteria</taxon>
        <taxon>Sphingomonadales</taxon>
        <taxon>Erythrobacteraceae</taxon>
        <taxon>Parerythrobacter</taxon>
    </lineage>
</organism>
<dbReference type="InterPro" id="IPR036895">
    <property type="entry name" value="Uracil-DNA_glycosylase-like_sf"/>
</dbReference>
<evidence type="ECO:0008006" key="4">
    <source>
        <dbReference type="Google" id="ProtNLM"/>
    </source>
</evidence>
<sequence length="261" mass="28487">MDTLATPVSKSDIAAAYDWWKLAGVDLELRDEATGWLDQETKHAAADATESEPKAVVRKRKPVEPRRAAVASAGIAPVGSEKAEWPGDLAAFRQWWVEDEKFASSGAFPRIAPRGPAQAELLVLVPQPEEGDSDTLLSGKQGALISGFLRAADLDEESVYFASVLPRHTLQPDWEEVGRVGYGALCAHHIALAAPKRIISFGRLVAPLLPHESAQASANLPSFNHEGLSIPLLPARDVANLLRRPGFRARFWQEWLEFTDG</sequence>
<gene>
    <name evidence="2" type="ORF">GRI94_11850</name>
</gene>
<evidence type="ECO:0000313" key="2">
    <source>
        <dbReference type="EMBL" id="MXP32513.1"/>
    </source>
</evidence>
<keyword evidence="3" id="KW-1185">Reference proteome</keyword>
<dbReference type="AlphaFoldDB" id="A0A845ATN9"/>
<dbReference type="RefSeq" id="WP_160779847.1">
    <property type="nucleotide sequence ID" value="NZ_BAAAZF010000001.1"/>
</dbReference>
<dbReference type="EMBL" id="WTYE01000001">
    <property type="protein sequence ID" value="MXP32513.1"/>
    <property type="molecule type" value="Genomic_DNA"/>
</dbReference>
<dbReference type="SUPFAM" id="SSF52141">
    <property type="entry name" value="Uracil-DNA glycosylase-like"/>
    <property type="match status" value="1"/>
</dbReference>
<name>A0A845ATN9_9SPHN</name>
<protein>
    <recommendedName>
        <fullName evidence="4">Uracil-DNA glycosylase</fullName>
    </recommendedName>
</protein>
<feature type="compositionally biased region" description="Basic and acidic residues" evidence="1">
    <location>
        <begin position="42"/>
        <end position="55"/>
    </location>
</feature>
<evidence type="ECO:0000313" key="3">
    <source>
        <dbReference type="Proteomes" id="UP000446786"/>
    </source>
</evidence>
<reference evidence="2 3" key="1">
    <citation type="submission" date="2019-12" db="EMBL/GenBank/DDBJ databases">
        <title>Genomic-based taxomic classification of the family Erythrobacteraceae.</title>
        <authorList>
            <person name="Xu L."/>
        </authorList>
    </citation>
    <scope>NUCLEOTIDE SEQUENCE [LARGE SCALE GENOMIC DNA]</scope>
    <source>
        <strain evidence="2 3">JCM 16677</strain>
    </source>
</reference>
<dbReference type="Gene3D" id="3.40.470.10">
    <property type="entry name" value="Uracil-DNA glycosylase-like domain"/>
    <property type="match status" value="1"/>
</dbReference>
<feature type="region of interest" description="Disordered" evidence="1">
    <location>
        <begin position="42"/>
        <end position="61"/>
    </location>
</feature>
<evidence type="ECO:0000256" key="1">
    <source>
        <dbReference type="SAM" id="MobiDB-lite"/>
    </source>
</evidence>